<dbReference type="CDD" id="cd00110">
    <property type="entry name" value="LamG"/>
    <property type="match status" value="1"/>
</dbReference>
<dbReference type="PANTHER" id="PTHR15036:SF17">
    <property type="entry name" value="CHONDROITIN SULFATE PROTEOGLYCAN 4"/>
    <property type="match status" value="1"/>
</dbReference>
<evidence type="ECO:0000259" key="3">
    <source>
        <dbReference type="PROSITE" id="PS50025"/>
    </source>
</evidence>
<accession>A0A4Z2BHU8</accession>
<dbReference type="Proteomes" id="UP000516260">
    <property type="component" value="Chromosome 21"/>
</dbReference>
<organism evidence="4 5">
    <name type="scientific">Takifugu bimaculatus</name>
    <dbReference type="NCBI Taxonomy" id="433685"/>
    <lineage>
        <taxon>Eukaryota</taxon>
        <taxon>Metazoa</taxon>
        <taxon>Chordata</taxon>
        <taxon>Craniata</taxon>
        <taxon>Vertebrata</taxon>
        <taxon>Euteleostomi</taxon>
        <taxon>Actinopterygii</taxon>
        <taxon>Neopterygii</taxon>
        <taxon>Teleostei</taxon>
        <taxon>Neoteleostei</taxon>
        <taxon>Acanthomorphata</taxon>
        <taxon>Eupercaria</taxon>
        <taxon>Tetraodontiformes</taxon>
        <taxon>Tetradontoidea</taxon>
        <taxon>Tetraodontidae</taxon>
        <taxon>Takifugu</taxon>
    </lineage>
</organism>
<dbReference type="InterPro" id="IPR001791">
    <property type="entry name" value="Laminin_G"/>
</dbReference>
<protein>
    <recommendedName>
        <fullName evidence="3">Laminin G domain-containing protein</fullName>
    </recommendedName>
</protein>
<dbReference type="SUPFAM" id="SSF49899">
    <property type="entry name" value="Concanavalin A-like lectins/glucanases"/>
    <property type="match status" value="1"/>
</dbReference>
<feature type="chain" id="PRO_5021263670" description="Laminin G domain-containing protein" evidence="2">
    <location>
        <begin position="21"/>
        <end position="163"/>
    </location>
</feature>
<dbReference type="PROSITE" id="PS50025">
    <property type="entry name" value="LAM_G_DOMAIN"/>
    <property type="match status" value="1"/>
</dbReference>
<dbReference type="SMART" id="SM00282">
    <property type="entry name" value="LamG"/>
    <property type="match status" value="1"/>
</dbReference>
<evidence type="ECO:0000256" key="1">
    <source>
        <dbReference type="PROSITE-ProRule" id="PRU00122"/>
    </source>
</evidence>
<dbReference type="AlphaFoldDB" id="A0A4Z2BHU8"/>
<dbReference type="Pfam" id="PF02210">
    <property type="entry name" value="Laminin_G_2"/>
    <property type="match status" value="1"/>
</dbReference>
<comment type="caution">
    <text evidence="4">The sequence shown here is derived from an EMBL/GenBank/DDBJ whole genome shotgun (WGS) entry which is preliminary data.</text>
</comment>
<sequence length="163" mass="17846">MGSLLAELFLLLISATQVHAASFYGDSYIHLRTAEASVQTSLHLHFRTSSQAGLLFLAVGSRDFLLLELTSGHVQVRLDLGSGQHWLCSDKSVHLGDLAWHSVELSHRLHNLTMTVDRSSFSSLRMPGPDVELSIQSLFVGGAAGLKEPGLSPERLLWISRLC</sequence>
<evidence type="ECO:0000313" key="4">
    <source>
        <dbReference type="EMBL" id="TNM91865.1"/>
    </source>
</evidence>
<feature type="signal peptide" evidence="2">
    <location>
        <begin position="1"/>
        <end position="20"/>
    </location>
</feature>
<dbReference type="PANTHER" id="PTHR15036">
    <property type="entry name" value="PIKACHURIN-LIKE PROTEIN"/>
    <property type="match status" value="1"/>
</dbReference>
<evidence type="ECO:0000313" key="5">
    <source>
        <dbReference type="Proteomes" id="UP000516260"/>
    </source>
</evidence>
<name>A0A4Z2BHU8_9TELE</name>
<keyword evidence="2" id="KW-0732">Signal</keyword>
<dbReference type="Gene3D" id="2.60.120.200">
    <property type="match status" value="1"/>
</dbReference>
<gene>
    <name evidence="4" type="ORF">fugu_018877</name>
</gene>
<dbReference type="EMBL" id="SWLE01000014">
    <property type="protein sequence ID" value="TNM91865.1"/>
    <property type="molecule type" value="Genomic_DNA"/>
</dbReference>
<dbReference type="InterPro" id="IPR050372">
    <property type="entry name" value="Neurexin-related_CASP"/>
</dbReference>
<proteinExistence type="predicted"/>
<comment type="caution">
    <text evidence="1">Lacks conserved residue(s) required for the propagation of feature annotation.</text>
</comment>
<reference evidence="4 5" key="1">
    <citation type="submission" date="2019-04" db="EMBL/GenBank/DDBJ databases">
        <title>The sequence and de novo assembly of Takifugu bimaculatus genome using PacBio and Hi-C technologies.</title>
        <authorList>
            <person name="Xu P."/>
            <person name="Liu B."/>
            <person name="Zhou Z."/>
        </authorList>
    </citation>
    <scope>NUCLEOTIDE SEQUENCE [LARGE SCALE GENOMIC DNA]</scope>
    <source>
        <strain evidence="4">TB-2018</strain>
        <tissue evidence="4">Muscle</tissue>
    </source>
</reference>
<evidence type="ECO:0000256" key="2">
    <source>
        <dbReference type="SAM" id="SignalP"/>
    </source>
</evidence>
<feature type="domain" description="Laminin G" evidence="3">
    <location>
        <begin position="20"/>
        <end position="163"/>
    </location>
</feature>
<dbReference type="InterPro" id="IPR013320">
    <property type="entry name" value="ConA-like_dom_sf"/>
</dbReference>
<keyword evidence="5" id="KW-1185">Reference proteome</keyword>